<dbReference type="PaxDb" id="1123384-AJ81_10005"/>
<feature type="transmembrane region" description="Helical" evidence="1">
    <location>
        <begin position="12"/>
        <end position="32"/>
    </location>
</feature>
<dbReference type="Proteomes" id="UP000077469">
    <property type="component" value="Chromosome"/>
</dbReference>
<dbReference type="Pfam" id="PF07331">
    <property type="entry name" value="TctB"/>
    <property type="match status" value="1"/>
</dbReference>
<dbReference type="KEGG" id="phy:AJ81_10005"/>
<sequence length="154" mass="17089">MSVISMSRKGDLLSGLIVSITGLLFLLSTIGIKRPRIGLGSAGFPRLVTVCLIVCGVILALRALLSKRVVVKPSRIDTRFVLNLVGLVASFVLYLYLLKKLGFLITTAPLLFFAMYVFGYRKHFMNVVLSVITSLLIYYVFTVVFKVPLPRFSL</sequence>
<accession>A0A0X1KT08</accession>
<protein>
    <submittedName>
        <fullName evidence="3">Tricarboxylic transport membrane protein</fullName>
    </submittedName>
</protein>
<reference evidence="3 4" key="1">
    <citation type="submission" date="2014-01" db="EMBL/GenBank/DDBJ databases">
        <title>Genome sequencing of Thermotog hypogea.</title>
        <authorList>
            <person name="Zhang X."/>
            <person name="Alvare G."/>
            <person name="Fristensky B."/>
            <person name="Chen L."/>
            <person name="Suen T."/>
            <person name="Chen Q."/>
            <person name="Ma K."/>
        </authorList>
    </citation>
    <scope>NUCLEOTIDE SEQUENCE [LARGE SCALE GENOMIC DNA]</scope>
    <source>
        <strain evidence="3 4">DSM 11164</strain>
    </source>
</reference>
<gene>
    <name evidence="3" type="ORF">AJ81_10005</name>
</gene>
<keyword evidence="1" id="KW-0812">Transmembrane</keyword>
<evidence type="ECO:0000256" key="1">
    <source>
        <dbReference type="SAM" id="Phobius"/>
    </source>
</evidence>
<feature type="transmembrane region" description="Helical" evidence="1">
    <location>
        <begin position="127"/>
        <end position="145"/>
    </location>
</feature>
<evidence type="ECO:0000313" key="3">
    <source>
        <dbReference type="EMBL" id="AJC74458.1"/>
    </source>
</evidence>
<dbReference type="STRING" id="1123384.AJ81_10005"/>
<feature type="transmembrane region" description="Helical" evidence="1">
    <location>
        <begin position="77"/>
        <end position="97"/>
    </location>
</feature>
<evidence type="ECO:0000259" key="2">
    <source>
        <dbReference type="Pfam" id="PF07331"/>
    </source>
</evidence>
<dbReference type="AlphaFoldDB" id="A0A0X1KT08"/>
<evidence type="ECO:0000313" key="4">
    <source>
        <dbReference type="Proteomes" id="UP000077469"/>
    </source>
</evidence>
<dbReference type="EMBL" id="CP007141">
    <property type="protein sequence ID" value="AJC74458.1"/>
    <property type="molecule type" value="Genomic_DNA"/>
</dbReference>
<feature type="transmembrane region" description="Helical" evidence="1">
    <location>
        <begin position="44"/>
        <end position="65"/>
    </location>
</feature>
<dbReference type="PATRIC" id="fig|1123384.7.peg.2008"/>
<feature type="domain" description="DUF1468" evidence="2">
    <location>
        <begin position="15"/>
        <end position="150"/>
    </location>
</feature>
<proteinExistence type="predicted"/>
<keyword evidence="1" id="KW-1133">Transmembrane helix</keyword>
<name>A0A0X1KT08_9THEM</name>
<keyword evidence="1" id="KW-0472">Membrane</keyword>
<feature type="transmembrane region" description="Helical" evidence="1">
    <location>
        <begin position="103"/>
        <end position="120"/>
    </location>
</feature>
<dbReference type="InterPro" id="IPR009936">
    <property type="entry name" value="DUF1468"/>
</dbReference>
<organism evidence="3 4">
    <name type="scientific">Pseudothermotoga hypogea DSM 11164 = NBRC 106472</name>
    <dbReference type="NCBI Taxonomy" id="1123384"/>
    <lineage>
        <taxon>Bacteria</taxon>
        <taxon>Thermotogati</taxon>
        <taxon>Thermotogota</taxon>
        <taxon>Thermotogae</taxon>
        <taxon>Thermotogales</taxon>
        <taxon>Thermotogaceae</taxon>
        <taxon>Pseudothermotoga</taxon>
    </lineage>
</organism>
<keyword evidence="4" id="KW-1185">Reference proteome</keyword>